<dbReference type="Proteomes" id="UP000706926">
    <property type="component" value="Unassembled WGS sequence"/>
</dbReference>
<protein>
    <submittedName>
        <fullName evidence="2">Uncharacterized protein</fullName>
    </submittedName>
</protein>
<comment type="caution">
    <text evidence="2">The sequence shown here is derived from an EMBL/GenBank/DDBJ whole genome shotgun (WGS) entry which is preliminary data.</text>
</comment>
<evidence type="ECO:0000256" key="1">
    <source>
        <dbReference type="SAM" id="MobiDB-lite"/>
    </source>
</evidence>
<feature type="compositionally biased region" description="Basic and acidic residues" evidence="1">
    <location>
        <begin position="1"/>
        <end position="16"/>
    </location>
</feature>
<keyword evidence="3" id="KW-1185">Reference proteome</keyword>
<sequence>MRHAAEAQQDRVDGGFEKGGSAQAPSKALVALIEWPKRVRIKAGLCDKSLLGTCLLLRRWIGRDKSLLGTCLLLWRWIGRDKSLLGTCLLLQRWIGHNKSL</sequence>
<reference evidence="2 3" key="1">
    <citation type="submission" date="2021-03" db="EMBL/GenBank/DDBJ databases">
        <title>Genomic Encyclopedia of Type Strains, Phase IV (KMG-IV): sequencing the most valuable type-strain genomes for metagenomic binning, comparative biology and taxonomic classification.</title>
        <authorList>
            <person name="Goeker M."/>
        </authorList>
    </citation>
    <scope>NUCLEOTIDE SEQUENCE [LARGE SCALE GENOMIC DNA]</scope>
    <source>
        <strain evidence="2 3">DSM 15596</strain>
    </source>
</reference>
<name>A0ABS4FEF9_9BACL</name>
<evidence type="ECO:0000313" key="2">
    <source>
        <dbReference type="EMBL" id="MBP1894635.1"/>
    </source>
</evidence>
<dbReference type="EMBL" id="JAGGKI010000010">
    <property type="protein sequence ID" value="MBP1894635.1"/>
    <property type="molecule type" value="Genomic_DNA"/>
</dbReference>
<accession>A0ABS4FEF9</accession>
<proteinExistence type="predicted"/>
<evidence type="ECO:0000313" key="3">
    <source>
        <dbReference type="Proteomes" id="UP000706926"/>
    </source>
</evidence>
<feature type="region of interest" description="Disordered" evidence="1">
    <location>
        <begin position="1"/>
        <end position="24"/>
    </location>
</feature>
<gene>
    <name evidence="2" type="ORF">J2Z18_003741</name>
</gene>
<organism evidence="2 3">
    <name type="scientific">Paenibacillus lactis</name>
    <dbReference type="NCBI Taxonomy" id="228574"/>
    <lineage>
        <taxon>Bacteria</taxon>
        <taxon>Bacillati</taxon>
        <taxon>Bacillota</taxon>
        <taxon>Bacilli</taxon>
        <taxon>Bacillales</taxon>
        <taxon>Paenibacillaceae</taxon>
        <taxon>Paenibacillus</taxon>
    </lineage>
</organism>